<dbReference type="Proteomes" id="UP001597145">
    <property type="component" value="Unassembled WGS sequence"/>
</dbReference>
<dbReference type="RefSeq" id="WP_343987716.1">
    <property type="nucleotide sequence ID" value="NZ_BAAAJG010000029.1"/>
</dbReference>
<gene>
    <name evidence="2" type="ORF">ACFSCY_13520</name>
</gene>
<sequence>MTIYIQPPDPSPEPDVVHIGVLSDPGLPTDLADWLVEHLPAILTATVSDEVVWTVSRKREPIVLDEHGRIPVADLAQEYKHANGWVLMLLLTDLPRRSGRRVVASEVSSSQGVGVVSVPALGALRLRHRIRELVVDLVRRLTAAESAVAPARRGRRFRKPDSPRLLSHSRYVTSDDPDIDEQMALLGPQGRFRLLAGLVRDNRPWRLVPHLSSATAAAAATSAYAIVTSDLWIMANALSITRLALINIVAIAAMAIWLIYYNHLWDRTSDLGARAETILYNSATVLTLALGVTCMYALLFAASFLAAIALVDPGYLASIMHRPAALDVYAELVWLSSSIGIVAGALGSSLESEEAVRNATYGRRERMRHRDLATRDEDG</sequence>
<name>A0ABW4FIK4_9PSEU</name>
<keyword evidence="1" id="KW-0812">Transmembrane</keyword>
<proteinExistence type="predicted"/>
<keyword evidence="1" id="KW-1133">Transmembrane helix</keyword>
<feature type="transmembrane region" description="Helical" evidence="1">
    <location>
        <begin position="328"/>
        <end position="347"/>
    </location>
</feature>
<feature type="transmembrane region" description="Helical" evidence="1">
    <location>
        <begin position="239"/>
        <end position="261"/>
    </location>
</feature>
<keyword evidence="1" id="KW-0472">Membrane</keyword>
<evidence type="ECO:0000313" key="2">
    <source>
        <dbReference type="EMBL" id="MFD1530463.1"/>
    </source>
</evidence>
<feature type="transmembrane region" description="Helical" evidence="1">
    <location>
        <begin position="282"/>
        <end position="308"/>
    </location>
</feature>
<reference evidence="3" key="1">
    <citation type="journal article" date="2019" name="Int. J. Syst. Evol. Microbiol.">
        <title>The Global Catalogue of Microorganisms (GCM) 10K type strain sequencing project: providing services to taxonomists for standard genome sequencing and annotation.</title>
        <authorList>
            <consortium name="The Broad Institute Genomics Platform"/>
            <consortium name="The Broad Institute Genome Sequencing Center for Infectious Disease"/>
            <person name="Wu L."/>
            <person name="Ma J."/>
        </authorList>
    </citation>
    <scope>NUCLEOTIDE SEQUENCE [LARGE SCALE GENOMIC DNA]</scope>
    <source>
        <strain evidence="3">JCM 12165</strain>
    </source>
</reference>
<keyword evidence="3" id="KW-1185">Reference proteome</keyword>
<organism evidence="2 3">
    <name type="scientific">Pseudonocardia aurantiaca</name>
    <dbReference type="NCBI Taxonomy" id="75290"/>
    <lineage>
        <taxon>Bacteria</taxon>
        <taxon>Bacillati</taxon>
        <taxon>Actinomycetota</taxon>
        <taxon>Actinomycetes</taxon>
        <taxon>Pseudonocardiales</taxon>
        <taxon>Pseudonocardiaceae</taxon>
        <taxon>Pseudonocardia</taxon>
    </lineage>
</organism>
<protein>
    <recommendedName>
        <fullName evidence="4">DUF2267 domain-containing protein</fullName>
    </recommendedName>
</protein>
<evidence type="ECO:0000313" key="3">
    <source>
        <dbReference type="Proteomes" id="UP001597145"/>
    </source>
</evidence>
<accession>A0ABW4FIK4</accession>
<evidence type="ECO:0008006" key="4">
    <source>
        <dbReference type="Google" id="ProtNLM"/>
    </source>
</evidence>
<comment type="caution">
    <text evidence="2">The sequence shown here is derived from an EMBL/GenBank/DDBJ whole genome shotgun (WGS) entry which is preliminary data.</text>
</comment>
<evidence type="ECO:0000256" key="1">
    <source>
        <dbReference type="SAM" id="Phobius"/>
    </source>
</evidence>
<dbReference type="EMBL" id="JBHUCP010000008">
    <property type="protein sequence ID" value="MFD1530463.1"/>
    <property type="molecule type" value="Genomic_DNA"/>
</dbReference>